<dbReference type="GO" id="GO:0003964">
    <property type="term" value="F:RNA-directed DNA polymerase activity"/>
    <property type="evidence" value="ECO:0007669"/>
    <property type="project" value="UniProtKB-KW"/>
</dbReference>
<dbReference type="GO" id="GO:0035613">
    <property type="term" value="F:RNA stem-loop binding"/>
    <property type="evidence" value="ECO:0007669"/>
    <property type="project" value="TreeGrafter"/>
</dbReference>
<dbReference type="PANTHER" id="PTHR41694">
    <property type="entry name" value="ENDOGENOUS RETROVIRUS GROUP K MEMBER POL PROTEIN"/>
    <property type="match status" value="1"/>
</dbReference>
<feature type="non-terminal residue" evidence="10">
    <location>
        <position position="1"/>
    </location>
</feature>
<dbReference type="InterPro" id="IPR043502">
    <property type="entry name" value="DNA/RNA_pol_sf"/>
</dbReference>
<name>A0A099YW94_TINGU</name>
<comment type="similarity">
    <text evidence="1">Belongs to the beta type-B retroviral polymerase family. HERV class-II K(HML-2) pol subfamily.</text>
</comment>
<dbReference type="SUPFAM" id="SSF56672">
    <property type="entry name" value="DNA/RNA polymerases"/>
    <property type="match status" value="1"/>
</dbReference>
<feature type="non-terminal residue" evidence="10">
    <location>
        <position position="252"/>
    </location>
</feature>
<evidence type="ECO:0000313" key="10">
    <source>
        <dbReference type="EMBL" id="KGL72855.1"/>
    </source>
</evidence>
<dbReference type="EC" id="3.1.26.4" evidence="2"/>
<keyword evidence="5" id="KW-0540">Nuclease</keyword>
<dbReference type="EMBL" id="KL885289">
    <property type="protein sequence ID" value="KGL72855.1"/>
    <property type="molecule type" value="Genomic_DNA"/>
</dbReference>
<evidence type="ECO:0000256" key="8">
    <source>
        <dbReference type="ARBA" id="ARBA00022918"/>
    </source>
</evidence>
<dbReference type="GO" id="GO:0004523">
    <property type="term" value="F:RNA-DNA hybrid ribonuclease activity"/>
    <property type="evidence" value="ECO:0007669"/>
    <property type="project" value="UniProtKB-EC"/>
</dbReference>
<evidence type="ECO:0000256" key="3">
    <source>
        <dbReference type="ARBA" id="ARBA00022679"/>
    </source>
</evidence>
<organism evidence="10 11">
    <name type="scientific">Tinamus guttatus</name>
    <name type="common">White-throated tinamou</name>
    <dbReference type="NCBI Taxonomy" id="94827"/>
    <lineage>
        <taxon>Eukaryota</taxon>
        <taxon>Metazoa</taxon>
        <taxon>Chordata</taxon>
        <taxon>Craniata</taxon>
        <taxon>Vertebrata</taxon>
        <taxon>Euteleostomi</taxon>
        <taxon>Archelosauria</taxon>
        <taxon>Archosauria</taxon>
        <taxon>Dinosauria</taxon>
        <taxon>Saurischia</taxon>
        <taxon>Theropoda</taxon>
        <taxon>Coelurosauria</taxon>
        <taxon>Aves</taxon>
        <taxon>Palaeognathae</taxon>
        <taxon>Tinamiformes</taxon>
        <taxon>Tinamidae</taxon>
        <taxon>Tinamus</taxon>
    </lineage>
</organism>
<evidence type="ECO:0000256" key="7">
    <source>
        <dbReference type="ARBA" id="ARBA00022801"/>
    </source>
</evidence>
<dbReference type="PROSITE" id="PS50878">
    <property type="entry name" value="RT_POL"/>
    <property type="match status" value="1"/>
</dbReference>
<dbReference type="Pfam" id="PF06817">
    <property type="entry name" value="RVT_thumb"/>
    <property type="match status" value="1"/>
</dbReference>
<keyword evidence="4" id="KW-0548">Nucleotidyltransferase</keyword>
<evidence type="ECO:0000313" key="11">
    <source>
        <dbReference type="Proteomes" id="UP000053641"/>
    </source>
</evidence>
<dbReference type="InterPro" id="IPR000477">
    <property type="entry name" value="RT_dom"/>
</dbReference>
<feature type="domain" description="Reverse transcriptase" evidence="9">
    <location>
        <begin position="20"/>
        <end position="208"/>
    </location>
</feature>
<dbReference type="STRING" id="94827.A0A099YW94"/>
<dbReference type="InterPro" id="IPR043128">
    <property type="entry name" value="Rev_trsase/Diguanyl_cyclase"/>
</dbReference>
<dbReference type="InterPro" id="IPR010661">
    <property type="entry name" value="RVT_thumb"/>
</dbReference>
<keyword evidence="7" id="KW-0378">Hydrolase</keyword>
<dbReference type="Gene3D" id="3.30.70.270">
    <property type="match status" value="2"/>
</dbReference>
<keyword evidence="8" id="KW-0695">RNA-directed DNA polymerase</keyword>
<dbReference type="AlphaFoldDB" id="A0A099YW94"/>
<gene>
    <name evidence="10" type="ORF">N309_11724</name>
</gene>
<evidence type="ECO:0000256" key="2">
    <source>
        <dbReference type="ARBA" id="ARBA00012180"/>
    </source>
</evidence>
<keyword evidence="11" id="KW-1185">Reference proteome</keyword>
<keyword evidence="3" id="KW-0808">Transferase</keyword>
<protein>
    <recommendedName>
        <fullName evidence="2">ribonuclease H</fullName>
        <ecNumber evidence="2">3.1.26.4</ecNumber>
    </recommendedName>
</protein>
<dbReference type="PANTHER" id="PTHR41694:SF3">
    <property type="entry name" value="RNA-DIRECTED DNA POLYMERASE-RELATED"/>
    <property type="match status" value="1"/>
</dbReference>
<keyword evidence="6" id="KW-0255">Endonuclease</keyword>
<proteinExistence type="inferred from homology"/>
<sequence length="252" mass="28972">QWPLKRESLSAAHELVQEQFRQGHLQLSTSPWNTPIFVIKKKSGKNRLLHDLCAVNAQMQPMGALQPGLPNPAMLPEKWYLLIIDLLKDCFYTIRLHPQDSQRFAFTLPSINKEAPAQRFEWVVLPQGMKNSPTLCQLFVDDALRPVRSAWPDAVIYHYMDDILIAQELPFMVSQIAFLDATLKERGLVIAQEKIQQKPPWQYLGWQITDSQVHPQKLEIHTAIRTLNDAQKLLGDLQWLRPIVGIDNDALN</sequence>
<evidence type="ECO:0000256" key="1">
    <source>
        <dbReference type="ARBA" id="ARBA00010879"/>
    </source>
</evidence>
<evidence type="ECO:0000259" key="9">
    <source>
        <dbReference type="PROSITE" id="PS50878"/>
    </source>
</evidence>
<reference evidence="10 11" key="1">
    <citation type="submission" date="2014-06" db="EMBL/GenBank/DDBJ databases">
        <title>Genome evolution of avian class.</title>
        <authorList>
            <person name="Zhang G."/>
            <person name="Li C."/>
        </authorList>
    </citation>
    <scope>NUCLEOTIDE SEQUENCE [LARGE SCALE GENOMIC DNA]</scope>
    <source>
        <strain evidence="10">BGI_N309</strain>
    </source>
</reference>
<evidence type="ECO:0000256" key="5">
    <source>
        <dbReference type="ARBA" id="ARBA00022722"/>
    </source>
</evidence>
<evidence type="ECO:0000256" key="6">
    <source>
        <dbReference type="ARBA" id="ARBA00022759"/>
    </source>
</evidence>
<dbReference type="Gene3D" id="3.10.10.10">
    <property type="entry name" value="HIV Type 1 Reverse Transcriptase, subunit A, domain 1"/>
    <property type="match status" value="1"/>
</dbReference>
<dbReference type="Pfam" id="PF00078">
    <property type="entry name" value="RVT_1"/>
    <property type="match status" value="1"/>
</dbReference>
<evidence type="ECO:0000256" key="4">
    <source>
        <dbReference type="ARBA" id="ARBA00022695"/>
    </source>
</evidence>
<accession>A0A099YW94</accession>
<dbReference type="Proteomes" id="UP000053641">
    <property type="component" value="Unassembled WGS sequence"/>
</dbReference>